<evidence type="ECO:0000313" key="2">
    <source>
        <dbReference type="Proteomes" id="UP000094056"/>
    </source>
</evidence>
<accession>A0A1E3XGX5</accession>
<proteinExistence type="predicted"/>
<dbReference type="AlphaFoldDB" id="A0A1E3XGX5"/>
<comment type="caution">
    <text evidence="1">The sequence shown here is derived from an EMBL/GenBank/DDBJ whole genome shotgun (WGS) entry which is preliminary data.</text>
</comment>
<organism evidence="1 2">
    <name type="scientific">Candidatus Scalindua rubra</name>
    <dbReference type="NCBI Taxonomy" id="1872076"/>
    <lineage>
        <taxon>Bacteria</taxon>
        <taxon>Pseudomonadati</taxon>
        <taxon>Planctomycetota</taxon>
        <taxon>Candidatus Brocadiia</taxon>
        <taxon>Candidatus Brocadiales</taxon>
        <taxon>Candidatus Scalinduaceae</taxon>
        <taxon>Candidatus Scalindua</taxon>
    </lineage>
</organism>
<gene>
    <name evidence="1" type="ORF">SCARUB_00110</name>
</gene>
<dbReference type="EMBL" id="MAYW01000001">
    <property type="protein sequence ID" value="ODS34849.1"/>
    <property type="molecule type" value="Genomic_DNA"/>
</dbReference>
<evidence type="ECO:0000313" key="1">
    <source>
        <dbReference type="EMBL" id="ODS34849.1"/>
    </source>
</evidence>
<dbReference type="Proteomes" id="UP000094056">
    <property type="component" value="Unassembled WGS sequence"/>
</dbReference>
<name>A0A1E3XGX5_9BACT</name>
<protein>
    <submittedName>
        <fullName evidence="1">Uncharacterized protein</fullName>
    </submittedName>
</protein>
<reference evidence="1 2" key="1">
    <citation type="submission" date="2016-07" db="EMBL/GenBank/DDBJ databases">
        <title>Draft genome of Scalindua rubra, obtained from a brine-seawater interface in the Red Sea, sheds light on salt adaptation in anammox bacteria.</title>
        <authorList>
            <person name="Speth D.R."/>
            <person name="Lagkouvardos I."/>
            <person name="Wang Y."/>
            <person name="Qian P.-Y."/>
            <person name="Dutilh B.E."/>
            <person name="Jetten M.S."/>
        </authorList>
    </citation>
    <scope>NUCLEOTIDE SEQUENCE [LARGE SCALE GENOMIC DNA]</scope>
    <source>
        <strain evidence="1">BSI-1</strain>
    </source>
</reference>
<sequence length="59" mass="7196">MGHTSDNFLWAWRVKRIRRKDSIIVNSTGLVHKKNDIEIPIHKSILLKDRYRLLHRKEY</sequence>